<dbReference type="OrthoDB" id="10556504at2759"/>
<protein>
    <submittedName>
        <fullName evidence="1">Uncharacterized protein</fullName>
    </submittedName>
</protein>
<proteinExistence type="predicted"/>
<reference evidence="1 2" key="1">
    <citation type="journal article" date="2018" name="G3 (Bethesda)">
        <title>Phylogenetic and Phylogenomic Definition of Rhizopus Species.</title>
        <authorList>
            <person name="Gryganskyi A.P."/>
            <person name="Golan J."/>
            <person name="Dolatabadi S."/>
            <person name="Mondo S."/>
            <person name="Robb S."/>
            <person name="Idnurm A."/>
            <person name="Muszewska A."/>
            <person name="Steczkiewicz K."/>
            <person name="Masonjones S."/>
            <person name="Liao H.L."/>
            <person name="Gajdeczka M.T."/>
            <person name="Anike F."/>
            <person name="Vuek A."/>
            <person name="Anishchenko I.M."/>
            <person name="Voigt K."/>
            <person name="de Hoog G.S."/>
            <person name="Smith M.E."/>
            <person name="Heitman J."/>
            <person name="Vilgalys R."/>
            <person name="Stajich J.E."/>
        </authorList>
    </citation>
    <scope>NUCLEOTIDE SEQUENCE [LARGE SCALE GENOMIC DNA]</scope>
    <source>
        <strain evidence="1 2">CBS 357.93</strain>
    </source>
</reference>
<gene>
    <name evidence="1" type="ORF">CU097_002195</name>
</gene>
<organism evidence="1 2">
    <name type="scientific">Rhizopus azygosporus</name>
    <name type="common">Rhizopus microsporus var. azygosporus</name>
    <dbReference type="NCBI Taxonomy" id="86630"/>
    <lineage>
        <taxon>Eukaryota</taxon>
        <taxon>Fungi</taxon>
        <taxon>Fungi incertae sedis</taxon>
        <taxon>Mucoromycota</taxon>
        <taxon>Mucoromycotina</taxon>
        <taxon>Mucoromycetes</taxon>
        <taxon>Mucorales</taxon>
        <taxon>Mucorineae</taxon>
        <taxon>Rhizopodaceae</taxon>
        <taxon>Rhizopus</taxon>
    </lineage>
</organism>
<dbReference type="AlphaFoldDB" id="A0A367K3U4"/>
<keyword evidence="2" id="KW-1185">Reference proteome</keyword>
<evidence type="ECO:0000313" key="1">
    <source>
        <dbReference type="EMBL" id="RCH96883.1"/>
    </source>
</evidence>
<sequence length="88" mass="9978">MVLKMCPVKTSVVNAIRHLAENVPLTTIKQDSTGVAEIWSMFSDPIVRSLINIPDQSVHFCWANMTGAMARQRHTMQQTTTTCWREIC</sequence>
<comment type="caution">
    <text evidence="1">The sequence shown here is derived from an EMBL/GenBank/DDBJ whole genome shotgun (WGS) entry which is preliminary data.</text>
</comment>
<dbReference type="Proteomes" id="UP000252139">
    <property type="component" value="Unassembled WGS sequence"/>
</dbReference>
<evidence type="ECO:0000313" key="2">
    <source>
        <dbReference type="Proteomes" id="UP000252139"/>
    </source>
</evidence>
<accession>A0A367K3U4</accession>
<name>A0A367K3U4_RHIAZ</name>
<dbReference type="EMBL" id="PJQL01000328">
    <property type="protein sequence ID" value="RCH96883.1"/>
    <property type="molecule type" value="Genomic_DNA"/>
</dbReference>